<evidence type="ECO:0000313" key="2">
    <source>
        <dbReference type="Proteomes" id="UP001526426"/>
    </source>
</evidence>
<dbReference type="RefSeq" id="WP_265263650.1">
    <property type="nucleotide sequence ID" value="NZ_JAIHOM010000023.1"/>
</dbReference>
<gene>
    <name evidence="1" type="ORF">K4A83_06535</name>
</gene>
<protein>
    <submittedName>
        <fullName evidence="1">Uncharacterized protein</fullName>
    </submittedName>
</protein>
<sequence length="46" mass="5590">MITHSSSTQRIETPVIRCLKWFLRFSRFYGQFITTPPHQRHWVGRS</sequence>
<comment type="caution">
    <text evidence="1">The sequence shown here is derived from an EMBL/GenBank/DDBJ whole genome shotgun (WGS) entry which is preliminary data.</text>
</comment>
<organism evidence="1 2">
    <name type="scientific">Spirulina subsalsa FACHB-351</name>
    <dbReference type="NCBI Taxonomy" id="234711"/>
    <lineage>
        <taxon>Bacteria</taxon>
        <taxon>Bacillati</taxon>
        <taxon>Cyanobacteriota</taxon>
        <taxon>Cyanophyceae</taxon>
        <taxon>Spirulinales</taxon>
        <taxon>Spirulinaceae</taxon>
        <taxon>Spirulina</taxon>
    </lineage>
</organism>
<keyword evidence="2" id="KW-1185">Reference proteome</keyword>
<dbReference type="Proteomes" id="UP001526426">
    <property type="component" value="Unassembled WGS sequence"/>
</dbReference>
<evidence type="ECO:0000313" key="1">
    <source>
        <dbReference type="EMBL" id="MCW6035929.1"/>
    </source>
</evidence>
<accession>A0ABT3L347</accession>
<proteinExistence type="predicted"/>
<reference evidence="1 2" key="1">
    <citation type="submission" date="2021-08" db="EMBL/GenBank/DDBJ databases">
        <title>Draft genome sequence of Spirulina subsalsa with high tolerance to salinity and hype-accumulation of phycocyanin.</title>
        <authorList>
            <person name="Pei H."/>
            <person name="Jiang L."/>
        </authorList>
    </citation>
    <scope>NUCLEOTIDE SEQUENCE [LARGE SCALE GENOMIC DNA]</scope>
    <source>
        <strain evidence="1 2">FACHB-351</strain>
    </source>
</reference>
<dbReference type="EMBL" id="JAIHOM010000023">
    <property type="protein sequence ID" value="MCW6035929.1"/>
    <property type="molecule type" value="Genomic_DNA"/>
</dbReference>
<name>A0ABT3L347_9CYAN</name>